<accession>A0A1I1SRU6</accession>
<evidence type="ECO:0000256" key="2">
    <source>
        <dbReference type="ARBA" id="ARBA00007998"/>
    </source>
</evidence>
<reference evidence="10" key="1">
    <citation type="submission" date="2016-10" db="EMBL/GenBank/DDBJ databases">
        <authorList>
            <person name="Varghese N."/>
            <person name="Submissions S."/>
        </authorList>
    </citation>
    <scope>NUCLEOTIDE SEQUENCE [LARGE SCALE GENOMIC DNA]</scope>
    <source>
        <strain evidence="10">DSM 22530</strain>
    </source>
</reference>
<protein>
    <submittedName>
        <fullName evidence="9">Spore germination protein (Amino acid permease)</fullName>
    </submittedName>
</protein>
<feature type="transmembrane region" description="Helical" evidence="8">
    <location>
        <begin position="41"/>
        <end position="60"/>
    </location>
</feature>
<dbReference type="GO" id="GO:0016020">
    <property type="term" value="C:membrane"/>
    <property type="evidence" value="ECO:0007669"/>
    <property type="project" value="UniProtKB-SubCell"/>
</dbReference>
<keyword evidence="4" id="KW-0309">Germination</keyword>
<feature type="transmembrane region" description="Helical" evidence="8">
    <location>
        <begin position="219"/>
        <end position="239"/>
    </location>
</feature>
<evidence type="ECO:0000256" key="3">
    <source>
        <dbReference type="ARBA" id="ARBA00022448"/>
    </source>
</evidence>
<keyword evidence="6 8" id="KW-1133">Transmembrane helix</keyword>
<keyword evidence="7 8" id="KW-0472">Membrane</keyword>
<dbReference type="Gene3D" id="1.20.1740.10">
    <property type="entry name" value="Amino acid/polyamine transporter I"/>
    <property type="match status" value="1"/>
</dbReference>
<dbReference type="InterPro" id="IPR004761">
    <property type="entry name" value="Spore_GerAB"/>
</dbReference>
<dbReference type="AlphaFoldDB" id="A0A1I1SRU6"/>
<feature type="transmembrane region" description="Helical" evidence="8">
    <location>
        <begin position="118"/>
        <end position="135"/>
    </location>
</feature>
<evidence type="ECO:0000256" key="8">
    <source>
        <dbReference type="SAM" id="Phobius"/>
    </source>
</evidence>
<dbReference type="Pfam" id="PF03845">
    <property type="entry name" value="Spore_permease"/>
    <property type="match status" value="1"/>
</dbReference>
<evidence type="ECO:0000313" key="9">
    <source>
        <dbReference type="EMBL" id="SFD45800.1"/>
    </source>
</evidence>
<gene>
    <name evidence="9" type="ORF">SAMN05216238_101424</name>
</gene>
<dbReference type="NCBIfam" id="TIGR00912">
    <property type="entry name" value="2A0309"/>
    <property type="match status" value="1"/>
</dbReference>
<dbReference type="STRING" id="640948.SAMN05216238_101424"/>
<dbReference type="GO" id="GO:0009847">
    <property type="term" value="P:spore germination"/>
    <property type="evidence" value="ECO:0007669"/>
    <property type="project" value="InterPro"/>
</dbReference>
<dbReference type="PANTHER" id="PTHR34975:SF2">
    <property type="entry name" value="SPORE GERMINATION PROTEIN A2"/>
    <property type="match status" value="1"/>
</dbReference>
<feature type="transmembrane region" description="Helical" evidence="8">
    <location>
        <begin position="81"/>
        <end position="106"/>
    </location>
</feature>
<evidence type="ECO:0000256" key="1">
    <source>
        <dbReference type="ARBA" id="ARBA00004141"/>
    </source>
</evidence>
<evidence type="ECO:0000313" key="10">
    <source>
        <dbReference type="Proteomes" id="UP000199474"/>
    </source>
</evidence>
<keyword evidence="3" id="KW-0813">Transport</keyword>
<feature type="transmembrane region" description="Helical" evidence="8">
    <location>
        <begin position="331"/>
        <end position="353"/>
    </location>
</feature>
<dbReference type="Proteomes" id="UP000199474">
    <property type="component" value="Unassembled WGS sequence"/>
</dbReference>
<feature type="transmembrane region" description="Helical" evidence="8">
    <location>
        <begin position="186"/>
        <end position="207"/>
    </location>
</feature>
<dbReference type="EMBL" id="FOMR01000001">
    <property type="protein sequence ID" value="SFD45800.1"/>
    <property type="molecule type" value="Genomic_DNA"/>
</dbReference>
<proteinExistence type="inferred from homology"/>
<name>A0A1I1SRU6_9BACI</name>
<feature type="transmembrane region" description="Helical" evidence="8">
    <location>
        <begin position="268"/>
        <end position="288"/>
    </location>
</feature>
<keyword evidence="10" id="KW-1185">Reference proteome</keyword>
<sequence length="360" mass="41613">MLSLKDKVTGLMVFFLITASQVGVGVLGFQSIINKYAGNDAWLSVIVAGLMVNVLIWVMYRMLKNDETGDIISIHNVTYGNWLGAFFTILFVLYLVLLAIVVLQTYAEIIQVWMFPHLNIWAFLLLLLPLIYYTISDQFRIVVGVCFLGVVYPASLIFTMIFPLQYADMNHIMPVMDHTLIEIVQSSKLAIFSFMGFSTLLVYYPFIREADKSQKYAHYGNFYTTILYVLLCVVTFLYYNQSELTDVIWPTLGLWKIIELPFMERFEYFGIATLFFSTLPNVVLYLWAATRVVHRTFGFAHKRIALILLGIVFIVSFFIEGREEINFLNDTAAQIGFVFLFIYIPLLFVLNYIKRKVQKK</sequence>
<organism evidence="9 10">
    <name type="scientific">Lentibacillus persicus</name>
    <dbReference type="NCBI Taxonomy" id="640948"/>
    <lineage>
        <taxon>Bacteria</taxon>
        <taxon>Bacillati</taxon>
        <taxon>Bacillota</taxon>
        <taxon>Bacilli</taxon>
        <taxon>Bacillales</taxon>
        <taxon>Bacillaceae</taxon>
        <taxon>Lentibacillus</taxon>
    </lineage>
</organism>
<comment type="subcellular location">
    <subcellularLocation>
        <location evidence="1">Membrane</location>
        <topology evidence="1">Multi-pass membrane protein</topology>
    </subcellularLocation>
</comment>
<evidence type="ECO:0000256" key="4">
    <source>
        <dbReference type="ARBA" id="ARBA00022544"/>
    </source>
</evidence>
<evidence type="ECO:0000256" key="5">
    <source>
        <dbReference type="ARBA" id="ARBA00022692"/>
    </source>
</evidence>
<feature type="transmembrane region" description="Helical" evidence="8">
    <location>
        <begin position="300"/>
        <end position="319"/>
    </location>
</feature>
<comment type="similarity">
    <text evidence="2">Belongs to the amino acid-polyamine-organocation (APC) superfamily. Spore germination protein (SGP) (TC 2.A.3.9) family.</text>
</comment>
<feature type="transmembrane region" description="Helical" evidence="8">
    <location>
        <begin position="12"/>
        <end position="29"/>
    </location>
</feature>
<dbReference type="RefSeq" id="WP_177183327.1">
    <property type="nucleotide sequence ID" value="NZ_FOMR01000001.1"/>
</dbReference>
<evidence type="ECO:0000256" key="6">
    <source>
        <dbReference type="ARBA" id="ARBA00022989"/>
    </source>
</evidence>
<evidence type="ECO:0000256" key="7">
    <source>
        <dbReference type="ARBA" id="ARBA00023136"/>
    </source>
</evidence>
<feature type="transmembrane region" description="Helical" evidence="8">
    <location>
        <begin position="142"/>
        <end position="166"/>
    </location>
</feature>
<dbReference type="PANTHER" id="PTHR34975">
    <property type="entry name" value="SPORE GERMINATION PROTEIN A2"/>
    <property type="match status" value="1"/>
</dbReference>
<keyword evidence="5 8" id="KW-0812">Transmembrane</keyword>